<dbReference type="HOGENOM" id="CLU_3391849_0_0_11"/>
<dbReference type="AlphaFoldDB" id="D1AAC4"/>
<reference evidence="1 2" key="1">
    <citation type="journal article" date="2011" name="Stand. Genomic Sci.">
        <title>Complete genome sequence of Thermomonospora curvata type strain (B9).</title>
        <authorList>
            <person name="Chertkov O."/>
            <person name="Sikorski J."/>
            <person name="Nolan M."/>
            <person name="Lapidus A."/>
            <person name="Lucas S."/>
            <person name="Del Rio T.G."/>
            <person name="Tice H."/>
            <person name="Cheng J.F."/>
            <person name="Goodwin L."/>
            <person name="Pitluck S."/>
            <person name="Liolios K."/>
            <person name="Ivanova N."/>
            <person name="Mavromatis K."/>
            <person name="Mikhailova N."/>
            <person name="Ovchinnikova G."/>
            <person name="Pati A."/>
            <person name="Chen A."/>
            <person name="Palaniappan K."/>
            <person name="Djao O.D."/>
            <person name="Land M."/>
            <person name="Hauser L."/>
            <person name="Chang Y.J."/>
            <person name="Jeffries C.D."/>
            <person name="Brettin T."/>
            <person name="Han C."/>
            <person name="Detter J.C."/>
            <person name="Rohde M."/>
            <person name="Goker M."/>
            <person name="Woyke T."/>
            <person name="Bristow J."/>
            <person name="Eisen J.A."/>
            <person name="Markowitz V."/>
            <person name="Hugenholtz P."/>
            <person name="Klenk H.P."/>
            <person name="Kyrpides N.C."/>
        </authorList>
    </citation>
    <scope>NUCLEOTIDE SEQUENCE [LARGE SCALE GENOMIC DNA]</scope>
    <source>
        <strain evidence="2">ATCC 19995 / DSM 43183 / JCM 3096 / KCTC 9072 / NBRC 15933 / NCIMB 10081 / Henssen B9</strain>
    </source>
</reference>
<protein>
    <submittedName>
        <fullName evidence="1">Uncharacterized protein</fullName>
    </submittedName>
</protein>
<dbReference type="Proteomes" id="UP000001918">
    <property type="component" value="Chromosome"/>
</dbReference>
<dbReference type="KEGG" id="tcu:Tcur_3299"/>
<dbReference type="EMBL" id="CP001738">
    <property type="protein sequence ID" value="ACY98837.1"/>
    <property type="molecule type" value="Genomic_DNA"/>
</dbReference>
<evidence type="ECO:0000313" key="2">
    <source>
        <dbReference type="Proteomes" id="UP000001918"/>
    </source>
</evidence>
<evidence type="ECO:0000313" key="1">
    <source>
        <dbReference type="EMBL" id="ACY98837.1"/>
    </source>
</evidence>
<organism evidence="1 2">
    <name type="scientific">Thermomonospora curvata (strain ATCC 19995 / DSM 43183 / JCM 3096 / KCTC 9072 / NBRC 15933 / NCIMB 10081 / Henssen B9)</name>
    <dbReference type="NCBI Taxonomy" id="471852"/>
    <lineage>
        <taxon>Bacteria</taxon>
        <taxon>Bacillati</taxon>
        <taxon>Actinomycetota</taxon>
        <taxon>Actinomycetes</taxon>
        <taxon>Streptosporangiales</taxon>
        <taxon>Thermomonosporaceae</taxon>
        <taxon>Thermomonospora</taxon>
    </lineage>
</organism>
<sequence>MDAVEVPAVGAGDRVERGNLKGAATHRIGARG</sequence>
<name>D1AAC4_THECD</name>
<proteinExistence type="predicted"/>
<accession>D1AAC4</accession>
<keyword evidence="2" id="KW-1185">Reference proteome</keyword>
<gene>
    <name evidence="1" type="ordered locus">Tcur_3299</name>
</gene>